<feature type="transmembrane region" description="Helical" evidence="9">
    <location>
        <begin position="361"/>
        <end position="381"/>
    </location>
</feature>
<keyword evidence="3 9" id="KW-0812">Transmembrane</keyword>
<reference evidence="13" key="1">
    <citation type="submission" date="2022-06" db="EMBL/GenBank/DDBJ databases">
        <title>Ornithinimicrobium JY.X270.</title>
        <authorList>
            <person name="Huang Y."/>
        </authorList>
    </citation>
    <scope>NUCLEOTIDE SEQUENCE</scope>
    <source>
        <strain evidence="13">JY.X270</strain>
    </source>
</reference>
<feature type="transmembrane region" description="Helical" evidence="9">
    <location>
        <begin position="148"/>
        <end position="170"/>
    </location>
</feature>
<evidence type="ECO:0000256" key="5">
    <source>
        <dbReference type="ARBA" id="ARBA00022729"/>
    </source>
</evidence>
<dbReference type="Pfam" id="PF05425">
    <property type="entry name" value="CopD"/>
    <property type="match status" value="1"/>
</dbReference>
<evidence type="ECO:0000313" key="13">
    <source>
        <dbReference type="EMBL" id="USQ76456.1"/>
    </source>
</evidence>
<evidence type="ECO:0000256" key="10">
    <source>
        <dbReference type="SAM" id="SignalP"/>
    </source>
</evidence>
<protein>
    <submittedName>
        <fullName evidence="13">Copper resistance protein CopC/CopD</fullName>
    </submittedName>
</protein>
<dbReference type="RefSeq" id="WP_252621156.1">
    <property type="nucleotide sequence ID" value="NZ_CP099490.1"/>
</dbReference>
<keyword evidence="2" id="KW-1003">Cell membrane</keyword>
<dbReference type="Pfam" id="PF04234">
    <property type="entry name" value="CopC"/>
    <property type="match status" value="1"/>
</dbReference>
<dbReference type="EMBL" id="CP099490">
    <property type="protein sequence ID" value="USQ76456.1"/>
    <property type="molecule type" value="Genomic_DNA"/>
</dbReference>
<dbReference type="Proteomes" id="UP001056535">
    <property type="component" value="Chromosome"/>
</dbReference>
<feature type="transmembrane region" description="Helical" evidence="9">
    <location>
        <begin position="253"/>
        <end position="276"/>
    </location>
</feature>
<feature type="signal peptide" evidence="10">
    <location>
        <begin position="1"/>
        <end position="26"/>
    </location>
</feature>
<dbReference type="Gene3D" id="2.60.40.1220">
    <property type="match status" value="1"/>
</dbReference>
<evidence type="ECO:0000256" key="8">
    <source>
        <dbReference type="ARBA" id="ARBA00023136"/>
    </source>
</evidence>
<dbReference type="SUPFAM" id="SSF81296">
    <property type="entry name" value="E set domains"/>
    <property type="match status" value="1"/>
</dbReference>
<evidence type="ECO:0000313" key="14">
    <source>
        <dbReference type="Proteomes" id="UP001056535"/>
    </source>
</evidence>
<evidence type="ECO:0000259" key="11">
    <source>
        <dbReference type="Pfam" id="PF04234"/>
    </source>
</evidence>
<dbReference type="PANTHER" id="PTHR34820">
    <property type="entry name" value="INNER MEMBRANE PROTEIN YEBZ"/>
    <property type="match status" value="1"/>
</dbReference>
<proteinExistence type="predicted"/>
<dbReference type="InterPro" id="IPR014756">
    <property type="entry name" value="Ig_E-set"/>
</dbReference>
<keyword evidence="14" id="KW-1185">Reference proteome</keyword>
<feature type="transmembrane region" description="Helical" evidence="9">
    <location>
        <begin position="288"/>
        <end position="309"/>
    </location>
</feature>
<evidence type="ECO:0000256" key="9">
    <source>
        <dbReference type="SAM" id="Phobius"/>
    </source>
</evidence>
<feature type="transmembrane region" description="Helical" evidence="9">
    <location>
        <begin position="182"/>
        <end position="201"/>
    </location>
</feature>
<accession>A0ABY4YI66</accession>
<keyword evidence="4" id="KW-0479">Metal-binding</keyword>
<name>A0ABY4YI66_9MICO</name>
<sequence>MTTLLRVGTRLVILLALIVIPMAALAGPAQAHASLVSSDPVADTLYDVGPEAVTLEFNEPVEVDLGGVRVFGPSGERVDDATERAGDSLVVRAGVDTAATGTYTVAWTVVSADSHVLSGAFVFHVGARSGAVDIDRSDPAALVAARWLARWALLAGTTVLGGLVLFRAAAPWAGLDSARAGRLAQLAAGALLVGAAAKLFVHVTDASARPLLEVAALLGDAVLGTRAGLLDGARVLAGVLAVIAVVRWRSRYAVPLAGAAVLTTIVTLGFSGHAWTSPAPAVSVAADIVHHGAAAVWIGGVAALALVLAPSEGGAQEDVARAVRRFSVLALWSIVVVTVTGIVSALLQSGLAPGTLLSTRYGTTLIVKLVLVAAVVGLGWWQRSRLLETVTRSGRLFRTARGELVVATVILATTALLVDTVPARESLEPQPFQSSATDEGGTVSVLVTPSRSGDNAIHLTFFDRVGSPRGIDAASATVVQGDLPPRSIELEPLAGSHWVAPLVSLPAGGTWTLNVETLGSSEQTSFSVEIDVAERATT</sequence>
<dbReference type="InterPro" id="IPR007348">
    <property type="entry name" value="CopC_dom"/>
</dbReference>
<evidence type="ECO:0000256" key="3">
    <source>
        <dbReference type="ARBA" id="ARBA00022692"/>
    </source>
</evidence>
<evidence type="ECO:0000256" key="2">
    <source>
        <dbReference type="ARBA" id="ARBA00022475"/>
    </source>
</evidence>
<evidence type="ECO:0000256" key="1">
    <source>
        <dbReference type="ARBA" id="ARBA00004651"/>
    </source>
</evidence>
<feature type="domain" description="Copper resistance protein D" evidence="12">
    <location>
        <begin position="320"/>
        <end position="417"/>
    </location>
</feature>
<keyword evidence="5 10" id="KW-0732">Signal</keyword>
<evidence type="ECO:0000256" key="4">
    <source>
        <dbReference type="ARBA" id="ARBA00022723"/>
    </source>
</evidence>
<gene>
    <name evidence="13" type="ORF">NF557_00540</name>
</gene>
<organism evidence="13 14">
    <name type="scientific">Ornithinimicrobium cryptoxanthini</name>
    <dbReference type="NCBI Taxonomy" id="2934161"/>
    <lineage>
        <taxon>Bacteria</taxon>
        <taxon>Bacillati</taxon>
        <taxon>Actinomycetota</taxon>
        <taxon>Actinomycetes</taxon>
        <taxon>Micrococcales</taxon>
        <taxon>Ornithinimicrobiaceae</taxon>
        <taxon>Ornithinimicrobium</taxon>
    </lineage>
</organism>
<keyword evidence="6 9" id="KW-1133">Transmembrane helix</keyword>
<keyword evidence="8 9" id="KW-0472">Membrane</keyword>
<feature type="transmembrane region" description="Helical" evidence="9">
    <location>
        <begin position="329"/>
        <end position="349"/>
    </location>
</feature>
<dbReference type="InterPro" id="IPR008457">
    <property type="entry name" value="Cu-R_CopD_dom"/>
</dbReference>
<feature type="chain" id="PRO_5046525584" evidence="10">
    <location>
        <begin position="27"/>
        <end position="538"/>
    </location>
</feature>
<evidence type="ECO:0000256" key="7">
    <source>
        <dbReference type="ARBA" id="ARBA00023008"/>
    </source>
</evidence>
<evidence type="ECO:0000256" key="6">
    <source>
        <dbReference type="ARBA" id="ARBA00022989"/>
    </source>
</evidence>
<dbReference type="InterPro" id="IPR014755">
    <property type="entry name" value="Cu-Rt/internalin_Ig-like"/>
</dbReference>
<feature type="transmembrane region" description="Helical" evidence="9">
    <location>
        <begin position="402"/>
        <end position="421"/>
    </location>
</feature>
<feature type="transmembrane region" description="Helical" evidence="9">
    <location>
        <begin position="221"/>
        <end position="246"/>
    </location>
</feature>
<comment type="subcellular location">
    <subcellularLocation>
        <location evidence="1">Cell membrane</location>
        <topology evidence="1">Multi-pass membrane protein</topology>
    </subcellularLocation>
</comment>
<dbReference type="InterPro" id="IPR032694">
    <property type="entry name" value="CopC/D"/>
</dbReference>
<feature type="domain" description="CopC" evidence="11">
    <location>
        <begin position="32"/>
        <end position="125"/>
    </location>
</feature>
<dbReference type="PANTHER" id="PTHR34820:SF4">
    <property type="entry name" value="INNER MEMBRANE PROTEIN YEBZ"/>
    <property type="match status" value="1"/>
</dbReference>
<evidence type="ECO:0000259" key="12">
    <source>
        <dbReference type="Pfam" id="PF05425"/>
    </source>
</evidence>
<keyword evidence="7" id="KW-0186">Copper</keyword>